<dbReference type="Proteomes" id="UP000050795">
    <property type="component" value="Unassembled WGS sequence"/>
</dbReference>
<evidence type="ECO:0000256" key="4">
    <source>
        <dbReference type="ARBA" id="ARBA00022803"/>
    </source>
</evidence>
<proteinExistence type="predicted"/>
<feature type="compositionally biased region" description="Polar residues" evidence="7">
    <location>
        <begin position="1"/>
        <end position="21"/>
    </location>
</feature>
<organism evidence="8 9">
    <name type="scientific">Trichobilharzia regenti</name>
    <name type="common">Nasal bird schistosome</name>
    <dbReference type="NCBI Taxonomy" id="157069"/>
    <lineage>
        <taxon>Eukaryota</taxon>
        <taxon>Metazoa</taxon>
        <taxon>Spiralia</taxon>
        <taxon>Lophotrochozoa</taxon>
        <taxon>Platyhelminthes</taxon>
        <taxon>Trematoda</taxon>
        <taxon>Digenea</taxon>
        <taxon>Strigeidida</taxon>
        <taxon>Schistosomatoidea</taxon>
        <taxon>Schistosomatidae</taxon>
        <taxon>Trichobilharzia</taxon>
    </lineage>
</organism>
<protein>
    <recommendedName>
        <fullName evidence="5">Tetratricopeptide repeat protein 29</fullName>
    </recommendedName>
</protein>
<feature type="region of interest" description="Disordered" evidence="7">
    <location>
        <begin position="1"/>
        <end position="23"/>
    </location>
</feature>
<dbReference type="Gene3D" id="1.25.40.10">
    <property type="entry name" value="Tetratricopeptide repeat domain"/>
    <property type="match status" value="1"/>
</dbReference>
<comment type="subcellular location">
    <subcellularLocation>
        <location evidence="1">Cytoplasm</location>
    </subcellularLocation>
</comment>
<reference evidence="9" key="2">
    <citation type="submission" date="2023-11" db="UniProtKB">
        <authorList>
            <consortium name="WormBaseParasite"/>
        </authorList>
    </citation>
    <scope>IDENTIFICATION</scope>
</reference>
<dbReference type="PANTHER" id="PTHR46630:SF1">
    <property type="entry name" value="TETRATRICOPEPTIDE REPEAT PROTEIN 29"/>
    <property type="match status" value="1"/>
</dbReference>
<dbReference type="WBParaSite" id="TREG1_92360.1">
    <property type="protein sequence ID" value="TREG1_92360.1"/>
    <property type="gene ID" value="TREG1_92360"/>
</dbReference>
<sequence>MSADPTSNRSSRNASAKQSSAKIPKKLHQLEPMTIKQKFNNSVSNIKFKSCELPKLSKYDVNWFRLQLHENLLINLLQNGYHQTFSEIFYLIDFEEKRRLQHGISSPYWYATQLTERRDILAELMTHLINAENAYRLNHIEEVYKENLYLAGLFRSSVKDDWLLEYFLQKSMKIVNQAYITVKNMLRTQKTPDGSIKKNLCDMKIVLKKRLLEAVFHNATYLYETEKYQQALELYKHLSRKLQKHTELLKPSINPFEDEESVTMMTTPQKTTTPVIPLNILCCEQICKSLLAIYKPKPRISSEDNDDNDDDDQPSKLLSYLNEALDYAEKSENQKLMGLCNKQISQVYQVNEQYETAYEFAEKYLHAAEQTDDVLEKIEAYKLLANINESLLKIDEAESNYSSIVSCASQWNNPTILLEAYEMLTKFYITKTHKYELAKLTSENGLKYAQTMEDNPAIAATTNLQKSLITDLIHQLKLYYSIAKGKLLEVDYLTTMIAAQTNSQDMLSLIKWKNKHDDLSAYDKDYFMKVTYDSFSQKRKDIVQLVTTKASN</sequence>
<evidence type="ECO:0000313" key="8">
    <source>
        <dbReference type="Proteomes" id="UP000050795"/>
    </source>
</evidence>
<dbReference type="InterPro" id="IPR011990">
    <property type="entry name" value="TPR-like_helical_dom_sf"/>
</dbReference>
<comment type="function">
    <text evidence="6">Axonemal protein which is implicated in axonemal and/or peri-axonemal structure assembly and regulates flagellum assembly and beating and therefore sperm motility.</text>
</comment>
<keyword evidence="4" id="KW-0802">TPR repeat</keyword>
<dbReference type="AlphaFoldDB" id="A0AA85KJT2"/>
<dbReference type="GO" id="GO:0005929">
    <property type="term" value="C:cilium"/>
    <property type="evidence" value="ECO:0007669"/>
    <property type="project" value="TreeGrafter"/>
</dbReference>
<dbReference type="PANTHER" id="PTHR46630">
    <property type="entry name" value="TETRATRICOPEPTIDE REPEAT PROTEIN 29"/>
    <property type="match status" value="1"/>
</dbReference>
<evidence type="ECO:0000256" key="7">
    <source>
        <dbReference type="SAM" id="MobiDB-lite"/>
    </source>
</evidence>
<evidence type="ECO:0000256" key="3">
    <source>
        <dbReference type="ARBA" id="ARBA00022737"/>
    </source>
</evidence>
<keyword evidence="8" id="KW-1185">Reference proteome</keyword>
<dbReference type="GO" id="GO:0003341">
    <property type="term" value="P:cilium movement"/>
    <property type="evidence" value="ECO:0007669"/>
    <property type="project" value="TreeGrafter"/>
</dbReference>
<keyword evidence="2" id="KW-0963">Cytoplasm</keyword>
<evidence type="ECO:0000313" key="9">
    <source>
        <dbReference type="WBParaSite" id="TREG1_92360.1"/>
    </source>
</evidence>
<evidence type="ECO:0000256" key="1">
    <source>
        <dbReference type="ARBA" id="ARBA00004496"/>
    </source>
</evidence>
<reference evidence="8" key="1">
    <citation type="submission" date="2022-06" db="EMBL/GenBank/DDBJ databases">
        <authorList>
            <person name="Berger JAMES D."/>
            <person name="Berger JAMES D."/>
        </authorList>
    </citation>
    <scope>NUCLEOTIDE SEQUENCE [LARGE SCALE GENOMIC DNA]</scope>
</reference>
<dbReference type="GO" id="GO:0005737">
    <property type="term" value="C:cytoplasm"/>
    <property type="evidence" value="ECO:0007669"/>
    <property type="project" value="UniProtKB-SubCell"/>
</dbReference>
<dbReference type="InterPro" id="IPR051476">
    <property type="entry name" value="Bac_ResReg_Asp_Phosphatase"/>
</dbReference>
<evidence type="ECO:0000256" key="6">
    <source>
        <dbReference type="ARBA" id="ARBA00044739"/>
    </source>
</evidence>
<dbReference type="SUPFAM" id="SSF48452">
    <property type="entry name" value="TPR-like"/>
    <property type="match status" value="1"/>
</dbReference>
<evidence type="ECO:0000256" key="5">
    <source>
        <dbReference type="ARBA" id="ARBA00040665"/>
    </source>
</evidence>
<evidence type="ECO:0000256" key="2">
    <source>
        <dbReference type="ARBA" id="ARBA00022490"/>
    </source>
</evidence>
<keyword evidence="3" id="KW-0677">Repeat</keyword>
<name>A0AA85KJT2_TRIRE</name>
<accession>A0AA85KJT2</accession>